<keyword evidence="9" id="KW-0378">Hydrolase</keyword>
<dbReference type="GO" id="GO:0006303">
    <property type="term" value="P:double-strand break repair via nonhomologous end joining"/>
    <property type="evidence" value="ECO:0007669"/>
    <property type="project" value="InterPro"/>
</dbReference>
<feature type="domain" description="Ku" evidence="21">
    <location>
        <begin position="325"/>
        <end position="472"/>
    </location>
</feature>
<evidence type="ECO:0000256" key="16">
    <source>
        <dbReference type="ARBA" id="ARBA00023242"/>
    </source>
</evidence>
<dbReference type="GO" id="GO:0000781">
    <property type="term" value="C:chromosome, telomeric region"/>
    <property type="evidence" value="ECO:0007669"/>
    <property type="project" value="UniProtKB-SubCell"/>
</dbReference>
<evidence type="ECO:0000256" key="11">
    <source>
        <dbReference type="ARBA" id="ARBA00022840"/>
    </source>
</evidence>
<dbReference type="InterPro" id="IPR006164">
    <property type="entry name" value="DNA_bd_Ku70/Ku80"/>
</dbReference>
<dbReference type="GO" id="GO:0005524">
    <property type="term" value="F:ATP binding"/>
    <property type="evidence" value="ECO:0007669"/>
    <property type="project" value="UniProtKB-KW"/>
</dbReference>
<dbReference type="PANTHER" id="PTHR12604:SF2">
    <property type="entry name" value="X-RAY REPAIR CROSS-COMPLEMENTING PROTEIN 6"/>
    <property type="match status" value="1"/>
</dbReference>
<dbReference type="Gene3D" id="2.40.290.10">
    <property type="match status" value="1"/>
</dbReference>
<dbReference type="InterPro" id="IPR036465">
    <property type="entry name" value="vWFA_dom_sf"/>
</dbReference>
<evidence type="ECO:0000256" key="5">
    <source>
        <dbReference type="ARBA" id="ARBA00021796"/>
    </source>
</evidence>
<name>A0A2S4PU28_9PEZI</name>
<evidence type="ECO:0000256" key="1">
    <source>
        <dbReference type="ARBA" id="ARBA00004123"/>
    </source>
</evidence>
<keyword evidence="6" id="KW-0158">Chromosome</keyword>
<evidence type="ECO:0000256" key="13">
    <source>
        <dbReference type="ARBA" id="ARBA00023125"/>
    </source>
</evidence>
<dbReference type="InterPro" id="IPR005160">
    <property type="entry name" value="Ku_C"/>
</dbReference>
<dbReference type="InterPro" id="IPR006165">
    <property type="entry name" value="Ku70"/>
</dbReference>
<sequence>MTGYGHGKRDEEEEDIDEEDIDETKYMTQKDALLFAIEVNRSMLSTQPGKDSAIVASLKSVYQLMQQQIITSPKDMMGVLLFGTEKSKFQDDSNQNDLGALDFPHCYLLMDLNVPSAEDVKLLKAITMGEEGGNNILKPSIEKVSLSDMLFCANQIFTSRAQKFGSRRLFIITDNDNPNQQEKGIRAQAAVRAKDLYDLGIIFELFPISHSGHRFDRTKFYDDIVYRDPSEEIDNTMIPSKDLNSDDDGISFLSKLLSDISSKKVAKQAIFSGLPFEIGPGFQISINGYSILQRQSIAKSFWVYDGGEELKIAQTEGGMMTDDTAVPIDQADITRAYKFGGTQVYFSSKEEKKIRLFELPILRILGFKSKHLIPIWMSISKPIFIYPSEEKVVGSTRVFSALWKKLLASEKFGIAWYIPRVNASPSLVAVVPSKQLESSSGKQIVPAGLWLHVLPYCDDLREIPSLLPPITAPDVLIDETRNIIRQLQLPGGIYDPWKYPNPILQWHYRVLQAKALGEDIMDMRREDKTEPRYRQIEKRAGNFMRRWNKILEEQVIICQRNLYSDKVGNDLKRDAGDLLDGSLESQAKKKIKMKP</sequence>
<dbReference type="Gene3D" id="4.10.970.10">
    <property type="entry name" value="Ku70, bridge and pillars"/>
    <property type="match status" value="1"/>
</dbReference>
<protein>
    <recommendedName>
        <fullName evidence="5">ATP-dependent DNA helicase II subunit 1</fullName>
        <ecNumber evidence="4">3.6.4.12</ecNumber>
    </recommendedName>
    <alternativeName>
        <fullName evidence="18">ATP-dependent DNA helicase II subunit Ku70</fullName>
    </alternativeName>
</protein>
<accession>A0A2S4PU28</accession>
<keyword evidence="11" id="KW-0067">ATP-binding</keyword>
<dbReference type="PANTHER" id="PTHR12604">
    <property type="entry name" value="KU AUTOANTIGEN DNA HELICASE"/>
    <property type="match status" value="1"/>
</dbReference>
<evidence type="ECO:0000256" key="18">
    <source>
        <dbReference type="ARBA" id="ARBA00031811"/>
    </source>
</evidence>
<dbReference type="Pfam" id="PF02735">
    <property type="entry name" value="Ku"/>
    <property type="match status" value="1"/>
</dbReference>
<proteinExistence type="inferred from homology"/>
<evidence type="ECO:0000256" key="9">
    <source>
        <dbReference type="ARBA" id="ARBA00022801"/>
    </source>
</evidence>
<evidence type="ECO:0000256" key="14">
    <source>
        <dbReference type="ARBA" id="ARBA00023172"/>
    </source>
</evidence>
<dbReference type="GO" id="GO:0003690">
    <property type="term" value="F:double-stranded DNA binding"/>
    <property type="evidence" value="ECO:0007669"/>
    <property type="project" value="TreeGrafter"/>
</dbReference>
<feature type="non-terminal residue" evidence="22">
    <location>
        <position position="595"/>
    </location>
</feature>
<evidence type="ECO:0000256" key="3">
    <source>
        <dbReference type="ARBA" id="ARBA00005240"/>
    </source>
</evidence>
<dbReference type="SUPFAM" id="SSF100939">
    <property type="entry name" value="SPOC domain-like"/>
    <property type="match status" value="1"/>
</dbReference>
<dbReference type="SUPFAM" id="SSF53300">
    <property type="entry name" value="vWA-like"/>
    <property type="match status" value="1"/>
</dbReference>
<evidence type="ECO:0000313" key="23">
    <source>
        <dbReference type="Proteomes" id="UP000237438"/>
    </source>
</evidence>
<keyword evidence="15" id="KW-0234">DNA repair</keyword>
<keyword evidence="12" id="KW-0779">Telomere</keyword>
<dbReference type="OrthoDB" id="3249161at2759"/>
<dbReference type="AlphaFoldDB" id="A0A2S4PU28"/>
<reference evidence="22 23" key="1">
    <citation type="submission" date="2017-10" db="EMBL/GenBank/DDBJ databases">
        <title>Development of genomic resources for the powdery mildew, Erysiphe pulchra.</title>
        <authorList>
            <person name="Wadl P.A."/>
            <person name="Mack B.M."/>
            <person name="Moore G."/>
            <person name="Beltz S.B."/>
        </authorList>
    </citation>
    <scope>NUCLEOTIDE SEQUENCE [LARGE SCALE GENOMIC DNA]</scope>
    <source>
        <strain evidence="22">Cflorida</strain>
    </source>
</reference>
<dbReference type="GO" id="GO:0000723">
    <property type="term" value="P:telomere maintenance"/>
    <property type="evidence" value="ECO:0007669"/>
    <property type="project" value="InterPro"/>
</dbReference>
<keyword evidence="7" id="KW-0547">Nucleotide-binding</keyword>
<keyword evidence="13" id="KW-0238">DNA-binding</keyword>
<evidence type="ECO:0000256" key="6">
    <source>
        <dbReference type="ARBA" id="ARBA00022454"/>
    </source>
</evidence>
<dbReference type="SMART" id="SM00559">
    <property type="entry name" value="Ku78"/>
    <property type="match status" value="1"/>
</dbReference>
<comment type="caution">
    <text evidence="22">The sequence shown here is derived from an EMBL/GenBank/DDBJ whole genome shotgun (WGS) entry which is preliminary data.</text>
</comment>
<comment type="similarity">
    <text evidence="3">Belongs to the ku70 family.</text>
</comment>
<keyword evidence="16" id="KW-0539">Nucleus</keyword>
<evidence type="ECO:0000256" key="2">
    <source>
        <dbReference type="ARBA" id="ARBA00004574"/>
    </source>
</evidence>
<dbReference type="GO" id="GO:0016787">
    <property type="term" value="F:hydrolase activity"/>
    <property type="evidence" value="ECO:0007669"/>
    <property type="project" value="UniProtKB-KW"/>
</dbReference>
<organism evidence="22 23">
    <name type="scientific">Erysiphe pulchra</name>
    <dbReference type="NCBI Taxonomy" id="225359"/>
    <lineage>
        <taxon>Eukaryota</taxon>
        <taxon>Fungi</taxon>
        <taxon>Dikarya</taxon>
        <taxon>Ascomycota</taxon>
        <taxon>Pezizomycotina</taxon>
        <taxon>Leotiomycetes</taxon>
        <taxon>Erysiphales</taxon>
        <taxon>Erysiphaceae</taxon>
        <taxon>Erysiphe</taxon>
    </lineage>
</organism>
<dbReference type="EC" id="3.6.4.12" evidence="4"/>
<dbReference type="Gene3D" id="1.10.1600.10">
    <property type="match status" value="1"/>
</dbReference>
<evidence type="ECO:0000259" key="21">
    <source>
        <dbReference type="SMART" id="SM00559"/>
    </source>
</evidence>
<dbReference type="GO" id="GO:0042162">
    <property type="term" value="F:telomeric DNA binding"/>
    <property type="evidence" value="ECO:0007669"/>
    <property type="project" value="InterPro"/>
</dbReference>
<keyword evidence="23" id="KW-1185">Reference proteome</keyword>
<dbReference type="GO" id="GO:0043564">
    <property type="term" value="C:Ku70:Ku80 complex"/>
    <property type="evidence" value="ECO:0007669"/>
    <property type="project" value="InterPro"/>
</dbReference>
<dbReference type="Proteomes" id="UP000237438">
    <property type="component" value="Unassembled WGS sequence"/>
</dbReference>
<evidence type="ECO:0000256" key="4">
    <source>
        <dbReference type="ARBA" id="ARBA00012551"/>
    </source>
</evidence>
<feature type="region of interest" description="Disordered" evidence="20">
    <location>
        <begin position="1"/>
        <end position="23"/>
    </location>
</feature>
<dbReference type="STRING" id="225359.A0A2S4PU28"/>
<dbReference type="GO" id="GO:0006310">
    <property type="term" value="P:DNA recombination"/>
    <property type="evidence" value="ECO:0007669"/>
    <property type="project" value="UniProtKB-KW"/>
</dbReference>
<dbReference type="InterPro" id="IPR047087">
    <property type="entry name" value="KU70_core_dom"/>
</dbReference>
<dbReference type="NCBIfam" id="TIGR00578">
    <property type="entry name" value="ku70"/>
    <property type="match status" value="1"/>
</dbReference>
<feature type="compositionally biased region" description="Acidic residues" evidence="20">
    <location>
        <begin position="11"/>
        <end position="22"/>
    </location>
</feature>
<evidence type="ECO:0000256" key="15">
    <source>
        <dbReference type="ARBA" id="ARBA00023204"/>
    </source>
</evidence>
<gene>
    <name evidence="22" type="ORF">EPUL_002637</name>
</gene>
<comment type="subcellular location">
    <subcellularLocation>
        <location evidence="2">Chromosome</location>
        <location evidence="2">Telomere</location>
    </subcellularLocation>
    <subcellularLocation>
        <location evidence="1">Nucleus</location>
    </subcellularLocation>
</comment>
<dbReference type="PIRSF" id="PIRSF003033">
    <property type="entry name" value="Ku70"/>
    <property type="match status" value="1"/>
</dbReference>
<evidence type="ECO:0000256" key="17">
    <source>
        <dbReference type="ARBA" id="ARBA00024890"/>
    </source>
</evidence>
<dbReference type="FunFam" id="3.40.50.410:FF:000071">
    <property type="entry name" value="ATP-dependent DNA helicase II subunit 1"/>
    <property type="match status" value="1"/>
</dbReference>
<comment type="function">
    <text evidence="17">Single-stranded DNA-dependent ATP-dependent helicase. Involved in non-homologous end joining (NHEJ) DNA double strand break repair. DNA-binding is sequence-independent but has a high affinity to nicks in double-stranded DNA and to the ends of duplex DNA. Binds to naturally occurring chromosomal ends, and therefore provides chromosomal end protection. Required also for telomere recombination to repair telomeric ends in the absence of telomerase. KU70, of the KU70/KU80 heterodimer, binds to the stem loop of TLC1, the RNA component of telomerase. Involved in telomere maintenance. Interacts with telomeric repeats and subtelomeric sequences thereby controlling telomere length and protecting against subtelomeric rearrangement. Maintains telomeric chromatin, which is involved in silencing the expression of genes located at the telomere. Required for mating-type switching.</text>
</comment>
<keyword evidence="10" id="KW-0347">Helicase</keyword>
<dbReference type="Gene3D" id="3.40.50.410">
    <property type="entry name" value="von Willebrand factor, type A domain"/>
    <property type="match status" value="1"/>
</dbReference>
<evidence type="ECO:0000256" key="19">
    <source>
        <dbReference type="ARBA" id="ARBA00047995"/>
    </source>
</evidence>
<keyword evidence="14" id="KW-0233">DNA recombination</keyword>
<dbReference type="EMBL" id="PEDP01000570">
    <property type="protein sequence ID" value="POS85541.1"/>
    <property type="molecule type" value="Genomic_DNA"/>
</dbReference>
<dbReference type="Pfam" id="PF03731">
    <property type="entry name" value="Ku_N"/>
    <property type="match status" value="1"/>
</dbReference>
<keyword evidence="8" id="KW-0227">DNA damage</keyword>
<dbReference type="CDD" id="cd01458">
    <property type="entry name" value="vWA_ku"/>
    <property type="match status" value="1"/>
</dbReference>
<dbReference type="CDD" id="cd00788">
    <property type="entry name" value="KU70"/>
    <property type="match status" value="1"/>
</dbReference>
<evidence type="ECO:0000256" key="7">
    <source>
        <dbReference type="ARBA" id="ARBA00022741"/>
    </source>
</evidence>
<evidence type="ECO:0000256" key="20">
    <source>
        <dbReference type="SAM" id="MobiDB-lite"/>
    </source>
</evidence>
<dbReference type="GO" id="GO:0003684">
    <property type="term" value="F:damaged DNA binding"/>
    <property type="evidence" value="ECO:0007669"/>
    <property type="project" value="InterPro"/>
</dbReference>
<dbReference type="InterPro" id="IPR027388">
    <property type="entry name" value="Ku70_bridge/pillars_dom_sf"/>
</dbReference>
<dbReference type="Pfam" id="PF03730">
    <property type="entry name" value="Ku_C"/>
    <property type="match status" value="1"/>
</dbReference>
<dbReference type="InterPro" id="IPR005161">
    <property type="entry name" value="Ku_N"/>
</dbReference>
<dbReference type="GO" id="GO:0003678">
    <property type="term" value="F:DNA helicase activity"/>
    <property type="evidence" value="ECO:0007669"/>
    <property type="project" value="UniProtKB-EC"/>
</dbReference>
<evidence type="ECO:0000256" key="10">
    <source>
        <dbReference type="ARBA" id="ARBA00022806"/>
    </source>
</evidence>
<evidence type="ECO:0000256" key="8">
    <source>
        <dbReference type="ARBA" id="ARBA00022763"/>
    </source>
</evidence>
<evidence type="ECO:0000313" key="22">
    <source>
        <dbReference type="EMBL" id="POS85541.1"/>
    </source>
</evidence>
<comment type="catalytic activity">
    <reaction evidence="19">
        <text>ATP + H2O = ADP + phosphate + H(+)</text>
        <dbReference type="Rhea" id="RHEA:13065"/>
        <dbReference type="ChEBI" id="CHEBI:15377"/>
        <dbReference type="ChEBI" id="CHEBI:15378"/>
        <dbReference type="ChEBI" id="CHEBI:30616"/>
        <dbReference type="ChEBI" id="CHEBI:43474"/>
        <dbReference type="ChEBI" id="CHEBI:456216"/>
        <dbReference type="EC" id="3.6.4.12"/>
    </reaction>
</comment>
<evidence type="ECO:0000256" key="12">
    <source>
        <dbReference type="ARBA" id="ARBA00022895"/>
    </source>
</evidence>
<dbReference type="InterPro" id="IPR016194">
    <property type="entry name" value="SPOC-like_C_dom_sf"/>
</dbReference>